<name>A0A6G0L409_9STRA</name>
<proteinExistence type="predicted"/>
<comment type="caution">
    <text evidence="3">The sequence shown here is derived from an EMBL/GenBank/DDBJ whole genome shotgun (WGS) entry which is preliminary data.</text>
</comment>
<dbReference type="Pfam" id="PF13843">
    <property type="entry name" value="DDE_Tnp_1_7"/>
    <property type="match status" value="1"/>
</dbReference>
<feature type="compositionally biased region" description="Basic residues" evidence="1">
    <location>
        <begin position="680"/>
        <end position="692"/>
    </location>
</feature>
<gene>
    <name evidence="3" type="ORF">PF010_g12103</name>
</gene>
<feature type="region of interest" description="Disordered" evidence="1">
    <location>
        <begin position="680"/>
        <end position="712"/>
    </location>
</feature>
<organism evidence="3 4">
    <name type="scientific">Phytophthora fragariae</name>
    <dbReference type="NCBI Taxonomy" id="53985"/>
    <lineage>
        <taxon>Eukaryota</taxon>
        <taxon>Sar</taxon>
        <taxon>Stramenopiles</taxon>
        <taxon>Oomycota</taxon>
        <taxon>Peronosporomycetes</taxon>
        <taxon>Peronosporales</taxon>
        <taxon>Peronosporaceae</taxon>
        <taxon>Phytophthora</taxon>
    </lineage>
</organism>
<evidence type="ECO:0000313" key="3">
    <source>
        <dbReference type="EMBL" id="KAE9107919.1"/>
    </source>
</evidence>
<feature type="compositionally biased region" description="Acidic residues" evidence="1">
    <location>
        <begin position="23"/>
        <end position="45"/>
    </location>
</feature>
<sequence length="712" mass="81318">MVDVNYLAADEDSSDYDSFSSGESDDGQIEDDDQEPDREYNDLDDDFVSDSDAVEIDEAFIASLTIGASDQDKRAIKARQEALRSMQWTATSTEFEDGEMTAYDGMHGEDAHAVVELREVCHSPVLTFLYFMPKSLWVAITDQTNRYSIQQVDRRAEVQHAKQREGQRETVQQIRRRLKSKKRYDTHEILHVVGLLVARMLCPQQRRFAAHWSMVEDGAVPAVNFGRYISRNRCTDILRDLHFVDNEAPRMRDKLWKLRPVVDSLQQWFLAGWSLPAVFSFDDGVLPSTSRRNTTRMFMLDKPHRYGSKMFMTCDSRTAYCHRFEIYAGKHRHDAKGGASPYDHKTGAAAVVRNLKVVLASNRRQWHVVVVDRIYSSVLLCVELLVMIVYVVGTVMTDRLGLDPALKEGRATRPASIPRGTFMFARSVAIPSMVMFHWWDRNPVHYVCTGAVMTESTIGRKVKQLGAITVPCPQAVTDYQRWMGGVDVHDQLRLQKYSLQTSTKFLKYYKRLFLGFVDLALVNAFLSHKEAAAMTGKPAMKRGAWFGVLQNQLLQLKTEDFAGVVATPLSASQKRQRTPIRVTHQLEQRDDWVTVSGAQKRRQRSCKVCALLRVHPKKSFSTTFFCERCSLDDAKPWLCNKICRQFNGVNKTCFDIWHDDFDAGQGIPATLGKRVVLRHPGQRAGKRKRTRHEQRLAGDRECLGDKNSDDSH</sequence>
<dbReference type="PANTHER" id="PTHR46599:SF3">
    <property type="entry name" value="PIGGYBAC TRANSPOSABLE ELEMENT-DERIVED PROTEIN 4"/>
    <property type="match status" value="1"/>
</dbReference>
<accession>A0A6G0L409</accession>
<dbReference type="Proteomes" id="UP000488956">
    <property type="component" value="Unassembled WGS sequence"/>
</dbReference>
<evidence type="ECO:0000256" key="1">
    <source>
        <dbReference type="SAM" id="MobiDB-lite"/>
    </source>
</evidence>
<feature type="domain" description="PiggyBac transposable element-derived protein" evidence="2">
    <location>
        <begin position="123"/>
        <end position="525"/>
    </location>
</feature>
<evidence type="ECO:0000259" key="2">
    <source>
        <dbReference type="Pfam" id="PF13843"/>
    </source>
</evidence>
<dbReference type="InterPro" id="IPR029526">
    <property type="entry name" value="PGBD"/>
</dbReference>
<dbReference type="PANTHER" id="PTHR46599">
    <property type="entry name" value="PIGGYBAC TRANSPOSABLE ELEMENT-DERIVED PROTEIN 4"/>
    <property type="match status" value="1"/>
</dbReference>
<feature type="compositionally biased region" description="Basic and acidic residues" evidence="1">
    <location>
        <begin position="693"/>
        <end position="712"/>
    </location>
</feature>
<reference evidence="3 4" key="1">
    <citation type="submission" date="2018-09" db="EMBL/GenBank/DDBJ databases">
        <title>Genomic investigation of the strawberry pathogen Phytophthora fragariae indicates pathogenicity is determined by transcriptional variation in three key races.</title>
        <authorList>
            <person name="Adams T.M."/>
            <person name="Armitage A.D."/>
            <person name="Sobczyk M.K."/>
            <person name="Bates H.J."/>
            <person name="Dunwell J.M."/>
            <person name="Nellist C.F."/>
            <person name="Harrison R.J."/>
        </authorList>
    </citation>
    <scope>NUCLEOTIDE SEQUENCE [LARGE SCALE GENOMIC DNA]</scope>
    <source>
        <strain evidence="3 4">ONT-3</strain>
    </source>
</reference>
<dbReference type="EMBL" id="QXFX01000664">
    <property type="protein sequence ID" value="KAE9107919.1"/>
    <property type="molecule type" value="Genomic_DNA"/>
</dbReference>
<evidence type="ECO:0000313" key="4">
    <source>
        <dbReference type="Proteomes" id="UP000488956"/>
    </source>
</evidence>
<dbReference type="AlphaFoldDB" id="A0A6G0L409"/>
<protein>
    <recommendedName>
        <fullName evidence="2">PiggyBac transposable element-derived protein domain-containing protein</fullName>
    </recommendedName>
</protein>
<feature type="region of interest" description="Disordered" evidence="1">
    <location>
        <begin position="1"/>
        <end position="45"/>
    </location>
</feature>